<keyword evidence="2" id="KW-0645">Protease</keyword>
<dbReference type="HOGENOM" id="CLU_023630_0_0_1"/>
<dbReference type="Gene3D" id="3.40.50.1820">
    <property type="entry name" value="alpha/beta hydrolase"/>
    <property type="match status" value="2"/>
</dbReference>
<keyword evidence="3 6" id="KW-0732">Signal</keyword>
<name>G7E227_MIXOS</name>
<dbReference type="PANTHER" id="PTHR11010:SF117">
    <property type="entry name" value="SERINE PROTEASE 16"/>
    <property type="match status" value="1"/>
</dbReference>
<feature type="chain" id="PRO_5003492305" evidence="6">
    <location>
        <begin position="18"/>
        <end position="482"/>
    </location>
</feature>
<evidence type="ECO:0000256" key="1">
    <source>
        <dbReference type="ARBA" id="ARBA00011079"/>
    </source>
</evidence>
<feature type="signal peptide" evidence="6">
    <location>
        <begin position="1"/>
        <end position="17"/>
    </location>
</feature>
<dbReference type="MEROPS" id="S28.004"/>
<evidence type="ECO:0000256" key="4">
    <source>
        <dbReference type="ARBA" id="ARBA00022801"/>
    </source>
</evidence>
<reference evidence="7 8" key="2">
    <citation type="journal article" date="2012" name="Open Biol.">
        <title>Characteristics of nucleosomes and linker DNA regions on the genome of the basidiomycete Mixia osmundae revealed by mono- and dinucleosome mapping.</title>
        <authorList>
            <person name="Nishida H."/>
            <person name="Kondo S."/>
            <person name="Matsumoto T."/>
            <person name="Suzuki Y."/>
            <person name="Yoshikawa H."/>
            <person name="Taylor T.D."/>
            <person name="Sugiyama J."/>
        </authorList>
    </citation>
    <scope>NUCLEOTIDE SEQUENCE [LARGE SCALE GENOMIC DNA]</scope>
    <source>
        <strain evidence="8">CBS 9802 / IAM 14324 / JCM 22182 / KY 12970</strain>
    </source>
</reference>
<evidence type="ECO:0000313" key="7">
    <source>
        <dbReference type="EMBL" id="GAA96864.1"/>
    </source>
</evidence>
<accession>G7E227</accession>
<dbReference type="GO" id="GO:0070008">
    <property type="term" value="F:serine-type exopeptidase activity"/>
    <property type="evidence" value="ECO:0007669"/>
    <property type="project" value="InterPro"/>
</dbReference>
<dbReference type="SUPFAM" id="SSF53474">
    <property type="entry name" value="alpha/beta-Hydrolases"/>
    <property type="match status" value="1"/>
</dbReference>
<dbReference type="OrthoDB" id="1735038at2759"/>
<dbReference type="EMBL" id="BABT02000108">
    <property type="protein sequence ID" value="GAA96864.1"/>
    <property type="molecule type" value="Genomic_DNA"/>
</dbReference>
<protein>
    <submittedName>
        <fullName evidence="7">Uncharacterized protein</fullName>
    </submittedName>
</protein>
<dbReference type="Proteomes" id="UP000009131">
    <property type="component" value="Unassembled WGS sequence"/>
</dbReference>
<dbReference type="AlphaFoldDB" id="G7E227"/>
<dbReference type="InterPro" id="IPR029058">
    <property type="entry name" value="AB_hydrolase_fold"/>
</dbReference>
<dbReference type="eggNOG" id="KOG2182">
    <property type="taxonomic scope" value="Eukaryota"/>
</dbReference>
<keyword evidence="4" id="KW-0378">Hydrolase</keyword>
<dbReference type="InParanoid" id="G7E227"/>
<gene>
    <name evidence="7" type="primary">Mo03537</name>
    <name evidence="7" type="ORF">E5Q_03537</name>
</gene>
<evidence type="ECO:0000256" key="3">
    <source>
        <dbReference type="ARBA" id="ARBA00022729"/>
    </source>
</evidence>
<dbReference type="Pfam" id="PF05577">
    <property type="entry name" value="Peptidase_S28"/>
    <property type="match status" value="1"/>
</dbReference>
<comment type="caution">
    <text evidence="7">The sequence shown here is derived from an EMBL/GenBank/DDBJ whole genome shotgun (WGS) entry which is preliminary data.</text>
</comment>
<reference evidence="7 8" key="1">
    <citation type="journal article" date="2011" name="J. Gen. Appl. Microbiol.">
        <title>Draft genome sequencing of the enigmatic basidiomycete Mixia osmundae.</title>
        <authorList>
            <person name="Nishida H."/>
            <person name="Nagatsuka Y."/>
            <person name="Sugiyama J."/>
        </authorList>
    </citation>
    <scope>NUCLEOTIDE SEQUENCE [LARGE SCALE GENOMIC DNA]</scope>
    <source>
        <strain evidence="8">CBS 9802 / IAM 14324 / JCM 22182 / KY 12970</strain>
    </source>
</reference>
<dbReference type="GO" id="GO:0006508">
    <property type="term" value="P:proteolysis"/>
    <property type="evidence" value="ECO:0007669"/>
    <property type="project" value="UniProtKB-KW"/>
</dbReference>
<organism evidence="7 8">
    <name type="scientific">Mixia osmundae (strain CBS 9802 / IAM 14324 / JCM 22182 / KY 12970)</name>
    <dbReference type="NCBI Taxonomy" id="764103"/>
    <lineage>
        <taxon>Eukaryota</taxon>
        <taxon>Fungi</taxon>
        <taxon>Dikarya</taxon>
        <taxon>Basidiomycota</taxon>
        <taxon>Pucciniomycotina</taxon>
        <taxon>Mixiomycetes</taxon>
        <taxon>Mixiales</taxon>
        <taxon>Mixiaceae</taxon>
        <taxon>Mixia</taxon>
    </lineage>
</organism>
<dbReference type="InterPro" id="IPR008758">
    <property type="entry name" value="Peptidase_S28"/>
</dbReference>
<evidence type="ECO:0000256" key="5">
    <source>
        <dbReference type="ARBA" id="ARBA00023180"/>
    </source>
</evidence>
<evidence type="ECO:0000313" key="8">
    <source>
        <dbReference type="Proteomes" id="UP000009131"/>
    </source>
</evidence>
<sequence length="482" mass="53704">MHARSLLALLSGSLVLASRLATFKQPYDDLKQQAVAAAKYPAQAMKVPVDHFDKSNKDMFELRYWVSLEYFKTNGPVVILLAGETDAEGLTFAFDAPHLGGRIASRIGAALVVVEHRFYGQSHVTADLSTDSLRFLTTAQASADYEYFSRRFNFAGHDLSAPKSFHMITGASYAGGIAARCRKLYPGVFPAAIASSALLEAQLDLWSYYEAPRKYGPPQCIRNTYREKNWYTKHTSFDAFCSNMTATMRHSAADKVTMARLVEQSGFMTSKWHEHETIDKVTEVMLNYVVWQDAVQRAYGCNGLAFDACWNFHDSHVDLTYANTGRLWLSQVCKEVGLFQTGSAPVSQLSLVSRAYSVASELEVCRLNFPRGDRFEFPAKPEVKAWNAVTDGWNIDLPWLAHFVGEKDMWRVIGPAAPGAPPRKSTPEKPFYIIEGGYHGSDVIGLDPSFGDIEVPRAILAAQEIQNEFAEAAYAAWRARKA</sequence>
<evidence type="ECO:0000256" key="2">
    <source>
        <dbReference type="ARBA" id="ARBA00022670"/>
    </source>
</evidence>
<proteinExistence type="inferred from homology"/>
<dbReference type="GO" id="GO:0008239">
    <property type="term" value="F:dipeptidyl-peptidase activity"/>
    <property type="evidence" value="ECO:0007669"/>
    <property type="project" value="TreeGrafter"/>
</dbReference>
<dbReference type="PANTHER" id="PTHR11010">
    <property type="entry name" value="PROTEASE S28 PRO-X CARBOXYPEPTIDASE-RELATED"/>
    <property type="match status" value="1"/>
</dbReference>
<keyword evidence="5" id="KW-0325">Glycoprotein</keyword>
<comment type="similarity">
    <text evidence="1">Belongs to the peptidase S28 family.</text>
</comment>
<keyword evidence="8" id="KW-1185">Reference proteome</keyword>
<evidence type="ECO:0000256" key="6">
    <source>
        <dbReference type="SAM" id="SignalP"/>
    </source>
</evidence>